<name>A0AAV1EB44_OLDCO</name>
<evidence type="ECO:0000256" key="8">
    <source>
        <dbReference type="PROSITE-ProRule" id="PRU00108"/>
    </source>
</evidence>
<accession>A0AAV1EB44</accession>
<dbReference type="GO" id="GO:0005634">
    <property type="term" value="C:nucleus"/>
    <property type="evidence" value="ECO:0007669"/>
    <property type="project" value="UniProtKB-SubCell"/>
</dbReference>
<dbReference type="InterPro" id="IPR001356">
    <property type="entry name" value="HD"/>
</dbReference>
<protein>
    <submittedName>
        <fullName evidence="12">OLC1v1018074C4</fullName>
    </submittedName>
</protein>
<evidence type="ECO:0000256" key="6">
    <source>
        <dbReference type="ARBA" id="ARBA00023163"/>
    </source>
</evidence>
<feature type="domain" description="Homeobox" evidence="11">
    <location>
        <begin position="341"/>
        <end position="404"/>
    </location>
</feature>
<keyword evidence="5 8" id="KW-0371">Homeobox</keyword>
<evidence type="ECO:0000313" key="13">
    <source>
        <dbReference type="Proteomes" id="UP001161247"/>
    </source>
</evidence>
<dbReference type="PROSITE" id="PS50071">
    <property type="entry name" value="HOMEOBOX_2"/>
    <property type="match status" value="1"/>
</dbReference>
<evidence type="ECO:0000256" key="10">
    <source>
        <dbReference type="SAM" id="MobiDB-lite"/>
    </source>
</evidence>
<dbReference type="SMART" id="SM00389">
    <property type="entry name" value="HOX"/>
    <property type="match status" value="1"/>
</dbReference>
<keyword evidence="6" id="KW-0804">Transcription</keyword>
<comment type="subcellular location">
    <subcellularLocation>
        <location evidence="1 8">Nucleus</location>
    </subcellularLocation>
</comment>
<feature type="coiled-coil region" evidence="9">
    <location>
        <begin position="226"/>
        <end position="260"/>
    </location>
</feature>
<evidence type="ECO:0000256" key="4">
    <source>
        <dbReference type="ARBA" id="ARBA00023125"/>
    </source>
</evidence>
<dbReference type="GO" id="GO:0003677">
    <property type="term" value="F:DNA binding"/>
    <property type="evidence" value="ECO:0007669"/>
    <property type="project" value="UniProtKB-UniRule"/>
</dbReference>
<evidence type="ECO:0000313" key="12">
    <source>
        <dbReference type="EMBL" id="CAI9116813.1"/>
    </source>
</evidence>
<feature type="region of interest" description="Disordered" evidence="10">
    <location>
        <begin position="416"/>
        <end position="436"/>
    </location>
</feature>
<evidence type="ECO:0000256" key="5">
    <source>
        <dbReference type="ARBA" id="ARBA00023155"/>
    </source>
</evidence>
<dbReference type="InterPro" id="IPR050224">
    <property type="entry name" value="TALE_homeobox"/>
</dbReference>
<comment type="similarity">
    <text evidence="2">Belongs to the TALE/BELL homeobox family.</text>
</comment>
<proteinExistence type="inferred from homology"/>
<evidence type="ECO:0000256" key="2">
    <source>
        <dbReference type="ARBA" id="ARBA00006454"/>
    </source>
</evidence>
<evidence type="ECO:0000256" key="3">
    <source>
        <dbReference type="ARBA" id="ARBA00023015"/>
    </source>
</evidence>
<dbReference type="Proteomes" id="UP001161247">
    <property type="component" value="Chromosome 8"/>
</dbReference>
<dbReference type="EMBL" id="OX459125">
    <property type="protein sequence ID" value="CAI9116813.1"/>
    <property type="molecule type" value="Genomic_DNA"/>
</dbReference>
<feature type="DNA-binding region" description="Homeobox" evidence="8">
    <location>
        <begin position="343"/>
        <end position="405"/>
    </location>
</feature>
<sequence length="436" mass="48966">MVSQNSPPNLNTSKMYEFIISNSQFGGENFEGYANALSGGSPYDSFGSMPHLQSSFAERIIPRSFEQILQAPPQMPDHQPHVSHTRHLMDLIGAANEANYHAQRLSLSLGNCTIVSPVAERHTTLNSSLISDNTGNSNYSFGGNICPSSSTSYGTEANVAVSISNSKYLKPAQLLLDEVVKVGSKAIDLSNEKYGKRLSRSSRKGSLKLRSELNMELFNNEFFTDKQELHAKLLKLIALLEEAERRYEQYYNHLDELVSSFEMVAGLGAGKSYTALALQAMSKHFCHLKEAIVSQIYETKRKMTQDMPRISSDISQLSLFDQETRQNRMSLQQLGLIQGSRQAWRPIRGLPETSVAILRSWLFEHFLHPYPNDAEKLTLSSQTGLSKNQVSNWFINARVRLWKPMIEEMYKEEFAEASVESNPSLSREGFADSAED</sequence>
<keyword evidence="4 8" id="KW-0238">DNA-binding</keyword>
<organism evidence="12 13">
    <name type="scientific">Oldenlandia corymbosa var. corymbosa</name>
    <dbReference type="NCBI Taxonomy" id="529605"/>
    <lineage>
        <taxon>Eukaryota</taxon>
        <taxon>Viridiplantae</taxon>
        <taxon>Streptophyta</taxon>
        <taxon>Embryophyta</taxon>
        <taxon>Tracheophyta</taxon>
        <taxon>Spermatophyta</taxon>
        <taxon>Magnoliopsida</taxon>
        <taxon>eudicotyledons</taxon>
        <taxon>Gunneridae</taxon>
        <taxon>Pentapetalae</taxon>
        <taxon>asterids</taxon>
        <taxon>lamiids</taxon>
        <taxon>Gentianales</taxon>
        <taxon>Rubiaceae</taxon>
        <taxon>Rubioideae</taxon>
        <taxon>Spermacoceae</taxon>
        <taxon>Hedyotis-Oldenlandia complex</taxon>
        <taxon>Oldenlandia</taxon>
    </lineage>
</organism>
<dbReference type="SUPFAM" id="SSF46689">
    <property type="entry name" value="Homeodomain-like"/>
    <property type="match status" value="1"/>
</dbReference>
<dbReference type="SMART" id="SM00574">
    <property type="entry name" value="POX"/>
    <property type="match status" value="1"/>
</dbReference>
<dbReference type="Pfam" id="PF05920">
    <property type="entry name" value="Homeobox_KN"/>
    <property type="match status" value="1"/>
</dbReference>
<evidence type="ECO:0000256" key="7">
    <source>
        <dbReference type="ARBA" id="ARBA00023242"/>
    </source>
</evidence>
<dbReference type="GO" id="GO:0006355">
    <property type="term" value="P:regulation of DNA-templated transcription"/>
    <property type="evidence" value="ECO:0007669"/>
    <property type="project" value="InterPro"/>
</dbReference>
<evidence type="ECO:0000256" key="9">
    <source>
        <dbReference type="SAM" id="Coils"/>
    </source>
</evidence>
<keyword evidence="9" id="KW-0175">Coiled coil</keyword>
<gene>
    <name evidence="12" type="ORF">OLC1_LOCUS23005</name>
</gene>
<dbReference type="CDD" id="cd00086">
    <property type="entry name" value="homeodomain"/>
    <property type="match status" value="1"/>
</dbReference>
<dbReference type="AlphaFoldDB" id="A0AAV1EB44"/>
<dbReference type="InterPro" id="IPR006563">
    <property type="entry name" value="POX_dom"/>
</dbReference>
<keyword evidence="3" id="KW-0805">Transcription regulation</keyword>
<keyword evidence="7 8" id="KW-0539">Nucleus</keyword>
<dbReference type="Pfam" id="PF07526">
    <property type="entry name" value="POX"/>
    <property type="match status" value="1"/>
</dbReference>
<dbReference type="InterPro" id="IPR008422">
    <property type="entry name" value="KN_HD"/>
</dbReference>
<dbReference type="PANTHER" id="PTHR11850">
    <property type="entry name" value="HOMEOBOX PROTEIN TRANSCRIPTION FACTORS"/>
    <property type="match status" value="1"/>
</dbReference>
<keyword evidence="13" id="KW-1185">Reference proteome</keyword>
<dbReference type="InterPro" id="IPR009057">
    <property type="entry name" value="Homeodomain-like_sf"/>
</dbReference>
<evidence type="ECO:0000259" key="11">
    <source>
        <dbReference type="PROSITE" id="PS50071"/>
    </source>
</evidence>
<evidence type="ECO:0000256" key="1">
    <source>
        <dbReference type="ARBA" id="ARBA00004123"/>
    </source>
</evidence>
<dbReference type="Gene3D" id="1.10.10.60">
    <property type="entry name" value="Homeodomain-like"/>
    <property type="match status" value="1"/>
</dbReference>
<reference evidence="12" key="1">
    <citation type="submission" date="2023-03" db="EMBL/GenBank/DDBJ databases">
        <authorList>
            <person name="Julca I."/>
        </authorList>
    </citation>
    <scope>NUCLEOTIDE SEQUENCE</scope>
</reference>